<reference evidence="1" key="1">
    <citation type="submission" date="2020-11" db="EMBL/GenBank/DDBJ databases">
        <authorList>
            <person name="Tran Van P."/>
        </authorList>
    </citation>
    <scope>NUCLEOTIDE SEQUENCE</scope>
</reference>
<proteinExistence type="predicted"/>
<dbReference type="AlphaFoldDB" id="A0A7R9DVC3"/>
<dbReference type="EMBL" id="OD047892">
    <property type="protein sequence ID" value="CAD7421328.1"/>
    <property type="molecule type" value="Genomic_DNA"/>
</dbReference>
<evidence type="ECO:0000313" key="1">
    <source>
        <dbReference type="EMBL" id="CAD7421328.1"/>
    </source>
</evidence>
<name>A0A7R9DVC3_TIMPO</name>
<sequence length="122" mass="14430">MNVVPDLNKRHTHFKEVYKILKDYLAKMSDKERCKKWDSRDSQAELIDDARELTEVEEMIFAKLKLTSDITDFKFQQAEIYKIVKSLTEDSYLDEETAKQINNWIKKLNPSAHSENWSDKTG</sequence>
<organism evidence="1">
    <name type="scientific">Timema poppense</name>
    <name type="common">Walking stick</name>
    <dbReference type="NCBI Taxonomy" id="170557"/>
    <lineage>
        <taxon>Eukaryota</taxon>
        <taxon>Metazoa</taxon>
        <taxon>Ecdysozoa</taxon>
        <taxon>Arthropoda</taxon>
        <taxon>Hexapoda</taxon>
        <taxon>Insecta</taxon>
        <taxon>Pterygota</taxon>
        <taxon>Neoptera</taxon>
        <taxon>Polyneoptera</taxon>
        <taxon>Phasmatodea</taxon>
        <taxon>Timematodea</taxon>
        <taxon>Timematoidea</taxon>
        <taxon>Timematidae</taxon>
        <taxon>Timema</taxon>
    </lineage>
</organism>
<gene>
    <name evidence="1" type="ORF">TPSB3V08_LOCUS14743</name>
</gene>
<accession>A0A7R9DVC3</accession>
<protein>
    <submittedName>
        <fullName evidence="1">Uncharacterized protein</fullName>
    </submittedName>
</protein>